<comment type="subcellular location">
    <subcellularLocation>
        <location evidence="2">Mitochondrion</location>
    </subcellularLocation>
</comment>
<dbReference type="PANTHER" id="PTHR13391:SF0">
    <property type="entry name" value="PROTEIN MISATO HOMOLOG 1"/>
    <property type="match status" value="1"/>
</dbReference>
<evidence type="ECO:0000256" key="1">
    <source>
        <dbReference type="ARBA" id="ARBA00003757"/>
    </source>
</evidence>
<dbReference type="Proteomes" id="UP001302321">
    <property type="component" value="Unassembled WGS sequence"/>
</dbReference>
<comment type="caution">
    <text evidence="8">The sequence shown here is derived from an EMBL/GenBank/DDBJ whole genome shotgun (WGS) entry which is preliminary data.</text>
</comment>
<evidence type="ECO:0000259" key="7">
    <source>
        <dbReference type="Pfam" id="PF14881"/>
    </source>
</evidence>
<keyword evidence="9" id="KW-1185">Reference proteome</keyword>
<accession>A0AAN6W8V6</accession>
<reference evidence="8" key="1">
    <citation type="journal article" date="2023" name="Mol. Phylogenet. Evol.">
        <title>Genome-scale phylogeny and comparative genomics of the fungal order Sordariales.</title>
        <authorList>
            <person name="Hensen N."/>
            <person name="Bonometti L."/>
            <person name="Westerberg I."/>
            <person name="Brannstrom I.O."/>
            <person name="Guillou S."/>
            <person name="Cros-Aarteil S."/>
            <person name="Calhoun S."/>
            <person name="Haridas S."/>
            <person name="Kuo A."/>
            <person name="Mondo S."/>
            <person name="Pangilinan J."/>
            <person name="Riley R."/>
            <person name="LaButti K."/>
            <person name="Andreopoulos B."/>
            <person name="Lipzen A."/>
            <person name="Chen C."/>
            <person name="Yan M."/>
            <person name="Daum C."/>
            <person name="Ng V."/>
            <person name="Clum A."/>
            <person name="Steindorff A."/>
            <person name="Ohm R.A."/>
            <person name="Martin F."/>
            <person name="Silar P."/>
            <person name="Natvig D.O."/>
            <person name="Lalanne C."/>
            <person name="Gautier V."/>
            <person name="Ament-Velasquez S.L."/>
            <person name="Kruys A."/>
            <person name="Hutchinson M.I."/>
            <person name="Powell A.J."/>
            <person name="Barry K."/>
            <person name="Miller A.N."/>
            <person name="Grigoriev I.V."/>
            <person name="Debuchy R."/>
            <person name="Gladieux P."/>
            <person name="Hiltunen Thoren M."/>
            <person name="Johannesson H."/>
        </authorList>
    </citation>
    <scope>NUCLEOTIDE SEQUENCE</scope>
    <source>
        <strain evidence="8">CBS 892.96</strain>
    </source>
</reference>
<evidence type="ECO:0000256" key="4">
    <source>
        <dbReference type="ARBA" id="ARBA00023128"/>
    </source>
</evidence>
<evidence type="ECO:0000256" key="2">
    <source>
        <dbReference type="ARBA" id="ARBA00004173"/>
    </source>
</evidence>
<proteinExistence type="inferred from homology"/>
<feature type="region of interest" description="Disordered" evidence="5">
    <location>
        <begin position="394"/>
        <end position="415"/>
    </location>
</feature>
<dbReference type="CDD" id="cd06060">
    <property type="entry name" value="misato"/>
    <property type="match status" value="1"/>
</dbReference>
<dbReference type="Pfam" id="PF14881">
    <property type="entry name" value="Tubulin_3"/>
    <property type="match status" value="1"/>
</dbReference>
<dbReference type="EMBL" id="MU866167">
    <property type="protein sequence ID" value="KAK4177371.1"/>
    <property type="molecule type" value="Genomic_DNA"/>
</dbReference>
<keyword evidence="4" id="KW-0496">Mitochondrion</keyword>
<dbReference type="GO" id="GO:0007005">
    <property type="term" value="P:mitochondrion organization"/>
    <property type="evidence" value="ECO:0007669"/>
    <property type="project" value="InterPro"/>
</dbReference>
<dbReference type="InterPro" id="IPR019605">
    <property type="entry name" value="Misato_II_tubulin-like"/>
</dbReference>
<sequence>MHEIITLQLGQQSNYLATHFWNTQESYFTYSEDDEPLIDHDVHFRPGLSLDNKTETFMPRTVIYDLKGAFGSMKKINALYEVDGDEPDPTQLDLQPMASGVWPGKTVLQKAEPIQPSPYTEALNSGLPPPRPSTSTVKYFSDFSRLYYHPRSVVQLNEFEVASTIQPFEQFSTGEELFRELDKEHDLLDRDLRFFAEEADFMQGFQVFMGVDDAWGGFGTRYLERIRDEYGAKVAIWTWGLESPVRSMPRDKRLLRLANKSRSFTELYTHSSILVPLSLPSHLPSSLSNFDPTSPWHATALFSSAVESALLPSRLRGQKKETLNTIIETLDLTGKQKMAGLQFSVNASPVSDFSKEISLDIGLSSPAGDQIDAYSMRGRNVRTPRVFSQLVTSRGYSPEEMQGNEAEELDEKGRRVRKSAYEPITKTYSSPLAFPILDSFPEIFTVDKDSEEDDEERKKMEEQGREMTVRITTSLSTDSGVCTRLRRLKDTVIKSIGLEDREMLGNDLADMADEYHEGWSSGSDSGEDD</sequence>
<dbReference type="InterPro" id="IPR049942">
    <property type="entry name" value="DML1/Misato"/>
</dbReference>
<dbReference type="Pfam" id="PF10644">
    <property type="entry name" value="Misat_Tub_SegII"/>
    <property type="match status" value="1"/>
</dbReference>
<feature type="domain" description="DML1/Misato tubulin" evidence="7">
    <location>
        <begin position="129"/>
        <end position="315"/>
    </location>
</feature>
<comment type="function">
    <text evidence="1">Involved in the partitioning of the mitochondrial organelle and mitochondrial DNA (mtDNA) inheritance.</text>
</comment>
<comment type="similarity">
    <text evidence="3">Belongs to the misato family.</text>
</comment>
<evidence type="ECO:0000256" key="3">
    <source>
        <dbReference type="ARBA" id="ARBA00008507"/>
    </source>
</evidence>
<dbReference type="SUPFAM" id="SSF52490">
    <property type="entry name" value="Tubulin nucleotide-binding domain-like"/>
    <property type="match status" value="1"/>
</dbReference>
<feature type="domain" description="Misato Segment II tubulin-like" evidence="6">
    <location>
        <begin position="2"/>
        <end position="124"/>
    </location>
</feature>
<dbReference type="GO" id="GO:0005739">
    <property type="term" value="C:mitochondrion"/>
    <property type="evidence" value="ECO:0007669"/>
    <property type="project" value="UniProtKB-SubCell"/>
</dbReference>
<dbReference type="Gene3D" id="3.40.50.1440">
    <property type="entry name" value="Tubulin/FtsZ, GTPase domain"/>
    <property type="match status" value="1"/>
</dbReference>
<evidence type="ECO:0000259" key="6">
    <source>
        <dbReference type="Pfam" id="PF10644"/>
    </source>
</evidence>
<dbReference type="InterPro" id="IPR036525">
    <property type="entry name" value="Tubulin/FtsZ_GTPase_sf"/>
</dbReference>
<gene>
    <name evidence="8" type="ORF">QBC36DRAFT_135427</name>
</gene>
<dbReference type="PANTHER" id="PTHR13391">
    <property type="entry name" value="MITOCHONDRIAL DISTRIBUTION REGULATOR MISATO"/>
    <property type="match status" value="1"/>
</dbReference>
<dbReference type="AlphaFoldDB" id="A0AAN6W8V6"/>
<evidence type="ECO:0000313" key="9">
    <source>
        <dbReference type="Proteomes" id="UP001302321"/>
    </source>
</evidence>
<evidence type="ECO:0000313" key="8">
    <source>
        <dbReference type="EMBL" id="KAK4177371.1"/>
    </source>
</evidence>
<evidence type="ECO:0000256" key="5">
    <source>
        <dbReference type="SAM" id="MobiDB-lite"/>
    </source>
</evidence>
<name>A0AAN6W8V6_9PEZI</name>
<dbReference type="InterPro" id="IPR029209">
    <property type="entry name" value="DML1/Misato_tubulin"/>
</dbReference>
<organism evidence="8 9">
    <name type="scientific">Triangularia setosa</name>
    <dbReference type="NCBI Taxonomy" id="2587417"/>
    <lineage>
        <taxon>Eukaryota</taxon>
        <taxon>Fungi</taxon>
        <taxon>Dikarya</taxon>
        <taxon>Ascomycota</taxon>
        <taxon>Pezizomycotina</taxon>
        <taxon>Sordariomycetes</taxon>
        <taxon>Sordariomycetidae</taxon>
        <taxon>Sordariales</taxon>
        <taxon>Podosporaceae</taxon>
        <taxon>Triangularia</taxon>
    </lineage>
</organism>
<protein>
    <submittedName>
        <fullName evidence="8">Tubulin domain-containing protein</fullName>
    </submittedName>
</protein>
<reference evidence="8" key="2">
    <citation type="submission" date="2023-05" db="EMBL/GenBank/DDBJ databases">
        <authorList>
            <consortium name="Lawrence Berkeley National Laboratory"/>
            <person name="Steindorff A."/>
            <person name="Hensen N."/>
            <person name="Bonometti L."/>
            <person name="Westerberg I."/>
            <person name="Brannstrom I.O."/>
            <person name="Guillou S."/>
            <person name="Cros-Aarteil S."/>
            <person name="Calhoun S."/>
            <person name="Haridas S."/>
            <person name="Kuo A."/>
            <person name="Mondo S."/>
            <person name="Pangilinan J."/>
            <person name="Riley R."/>
            <person name="Labutti K."/>
            <person name="Andreopoulos B."/>
            <person name="Lipzen A."/>
            <person name="Chen C."/>
            <person name="Yanf M."/>
            <person name="Daum C."/>
            <person name="Ng V."/>
            <person name="Clum A."/>
            <person name="Ohm R."/>
            <person name="Martin F."/>
            <person name="Silar P."/>
            <person name="Natvig D."/>
            <person name="Lalanne C."/>
            <person name="Gautier V."/>
            <person name="Ament-Velasquez S.L."/>
            <person name="Kruys A."/>
            <person name="Hutchinson M.I."/>
            <person name="Powell A.J."/>
            <person name="Barry K."/>
            <person name="Miller A.N."/>
            <person name="Grigoriev I.V."/>
            <person name="Debuchy R."/>
            <person name="Gladieux P."/>
            <person name="Thoren M.H."/>
            <person name="Johannesson H."/>
        </authorList>
    </citation>
    <scope>NUCLEOTIDE SEQUENCE</scope>
    <source>
        <strain evidence="8">CBS 892.96</strain>
    </source>
</reference>